<evidence type="ECO:0000256" key="15">
    <source>
        <dbReference type="SAM" id="MobiDB-lite"/>
    </source>
</evidence>
<keyword evidence="4" id="KW-0677">Repeat</keyword>
<dbReference type="OrthoDB" id="10012272at2759"/>
<feature type="domain" description="Cadherin" evidence="18">
    <location>
        <begin position="155"/>
        <end position="260"/>
    </location>
</feature>
<keyword evidence="7 16" id="KW-1133">Transmembrane helix</keyword>
<feature type="region of interest" description="Disordered" evidence="15">
    <location>
        <begin position="937"/>
        <end position="979"/>
    </location>
</feature>
<evidence type="ECO:0000256" key="12">
    <source>
        <dbReference type="ARBA" id="ARBA00035006"/>
    </source>
</evidence>
<dbReference type="InterPro" id="IPR002126">
    <property type="entry name" value="Cadherin-like_dom"/>
</dbReference>
<dbReference type="SUPFAM" id="SSF49313">
    <property type="entry name" value="Cadherin-like"/>
    <property type="match status" value="2"/>
</dbReference>
<protein>
    <submittedName>
        <fullName evidence="20">Calsyntenin-1-like</fullName>
    </submittedName>
</protein>
<comment type="subcellular location">
    <subcellularLocation>
        <location evidence="12">Postsynaptic cell membrane</location>
        <topology evidence="12">Single-pass type I membrane protein</topology>
    </subcellularLocation>
</comment>
<evidence type="ECO:0000256" key="17">
    <source>
        <dbReference type="SAM" id="SignalP"/>
    </source>
</evidence>
<accession>A0A8B8E832</accession>
<evidence type="ECO:0000256" key="14">
    <source>
        <dbReference type="PROSITE-ProRule" id="PRU00043"/>
    </source>
</evidence>
<dbReference type="GO" id="GO:0051965">
    <property type="term" value="P:positive regulation of synapse assembly"/>
    <property type="evidence" value="ECO:0007669"/>
    <property type="project" value="TreeGrafter"/>
</dbReference>
<evidence type="ECO:0000256" key="11">
    <source>
        <dbReference type="ARBA" id="ARBA00023257"/>
    </source>
</evidence>
<feature type="compositionally biased region" description="Basic and acidic residues" evidence="15">
    <location>
        <begin position="967"/>
        <end position="979"/>
    </location>
</feature>
<evidence type="ECO:0000256" key="13">
    <source>
        <dbReference type="ARBA" id="ARBA00035015"/>
    </source>
</evidence>
<dbReference type="GeneID" id="111133043"/>
<keyword evidence="8" id="KW-0770">Synapse</keyword>
<dbReference type="Proteomes" id="UP000694844">
    <property type="component" value="Chromosome 5"/>
</dbReference>
<dbReference type="InterPro" id="IPR045588">
    <property type="entry name" value="CLSTN_C"/>
</dbReference>
<dbReference type="CDD" id="cd11304">
    <property type="entry name" value="Cadherin_repeat"/>
    <property type="match status" value="1"/>
</dbReference>
<keyword evidence="5 14" id="KW-0106">Calcium</keyword>
<dbReference type="KEGG" id="cvn:111133043"/>
<keyword evidence="1" id="KW-1003">Cell membrane</keyword>
<dbReference type="SUPFAM" id="SSF49899">
    <property type="entry name" value="Concanavalin A-like lectins/glucanases"/>
    <property type="match status" value="1"/>
</dbReference>
<dbReference type="SMART" id="SM00112">
    <property type="entry name" value="CA"/>
    <property type="match status" value="2"/>
</dbReference>
<dbReference type="AlphaFoldDB" id="A0A8B8E832"/>
<dbReference type="GO" id="GO:0050806">
    <property type="term" value="P:positive regulation of synaptic transmission"/>
    <property type="evidence" value="ECO:0007669"/>
    <property type="project" value="TreeGrafter"/>
</dbReference>
<sequence length="979" mass="111357">MMKTLWILGTTLIFMDFISGMSESNLHDPVINSKLKNGKGFAVFHGNVSEGSRVVKLDQPLKATDEDAEGGASFICGYRVISPRKNIPFIVELLDRTTGEAQVKVAEGQKVSFEKRKRYKFSVIAYDCGHPARESNRAIIFIHIEDVDRFAPTFDKPDYEVDMEEDRLYDPLMTLHAHDQDRSKEFKEICEYEIKNPNVPFTVDKNGNIRNTEKVYYKERHNFILKIIARDCGGRQSKAVFINILVKEKCKPQWTNFPDFVDYLANSGKQKVASQANLQWCPEDSCVPDSVTLQMQLATKHIGKGCDRDTYSITSQRKLCGANGHSVDLLPSPSLTTSWTQYLPTDDGKESDQVFYFDGQSNAVEVPENHFNHSLHKHFTIMTWMKHEHADLKDKKFPKEHILCMSDGENMNRHHYSVFVHGDKLVLLLRREAEDASDMEVFKPAEWRWKIPEINERDQWHHYAISMNFPHVQLFVDGNLVIPDDDNSEVVDDWPLHKTSKVKDTKLIVGACWEGGHHKFNHYFRGYLAGLSVLKGKTESERVIRCLNNCQENLDFSALSAMHSGTTVSFNREMTDFRIQSKNMSEVQALLREVHYINSRKFPTPGRRNLTVTTVIQCGSSEVILPVVHSYILVKPAATPSITLRGKSTLHGTADKLKMGIPIFEDINISVDFAVKKTEGKVNHILGKDEIKDDSSDSIELGKEEKLQLKLEKKKAKQETTAKLSDAQFILLDLCTVRADPPMELDHERLELPTTIMNEFNMKIEGTQTSEGLVISNADNIENYILVLRGIRYVHEKNTPFAERSFHLSCSSQNGRFNSNVMDIKIMKSQVENTVVLPMRAQHSVQNIQLPSVSGTSNMAMGSASPNVGMVAIIVVCVGFLLFMIILGVIRIRAAHKRTQVVQVEPEMEWDNDMNIIVNPMEQETHPLHVFDYDDGVGKSMRDDSDSEDDCSSYHEDDDDESSDEETVPKKELEWDNSI</sequence>
<dbReference type="Gene3D" id="2.60.120.200">
    <property type="match status" value="1"/>
</dbReference>
<dbReference type="GO" id="GO:0005509">
    <property type="term" value="F:calcium ion binding"/>
    <property type="evidence" value="ECO:0007669"/>
    <property type="project" value="UniProtKB-UniRule"/>
</dbReference>
<dbReference type="Pfam" id="PF19699">
    <property type="entry name" value="CLSTN_C"/>
    <property type="match status" value="2"/>
</dbReference>
<keyword evidence="19" id="KW-1185">Reference proteome</keyword>
<evidence type="ECO:0000256" key="2">
    <source>
        <dbReference type="ARBA" id="ARBA00022692"/>
    </source>
</evidence>
<evidence type="ECO:0000256" key="1">
    <source>
        <dbReference type="ARBA" id="ARBA00022475"/>
    </source>
</evidence>
<keyword evidence="6" id="KW-0130">Cell adhesion</keyword>
<evidence type="ECO:0000259" key="18">
    <source>
        <dbReference type="PROSITE" id="PS50268"/>
    </source>
</evidence>
<dbReference type="InterPro" id="IPR013320">
    <property type="entry name" value="ConA-like_dom_sf"/>
</dbReference>
<dbReference type="PANTHER" id="PTHR14139">
    <property type="entry name" value="CALSYNTENIN"/>
    <property type="match status" value="1"/>
</dbReference>
<evidence type="ECO:0000256" key="4">
    <source>
        <dbReference type="ARBA" id="ARBA00022737"/>
    </source>
</evidence>
<dbReference type="FunFam" id="2.60.40.60:FF:000025">
    <property type="entry name" value="Calsyntenin 1"/>
    <property type="match status" value="1"/>
</dbReference>
<feature type="transmembrane region" description="Helical" evidence="16">
    <location>
        <begin position="868"/>
        <end position="890"/>
    </location>
</feature>
<proteinExistence type="inferred from homology"/>
<evidence type="ECO:0000256" key="3">
    <source>
        <dbReference type="ARBA" id="ARBA00022729"/>
    </source>
</evidence>
<name>A0A8B8E832_CRAVI</name>
<evidence type="ECO:0000256" key="16">
    <source>
        <dbReference type="SAM" id="Phobius"/>
    </source>
</evidence>
<dbReference type="GO" id="GO:0045211">
    <property type="term" value="C:postsynaptic membrane"/>
    <property type="evidence" value="ECO:0007669"/>
    <property type="project" value="UniProtKB-SubCell"/>
</dbReference>
<feature type="chain" id="PRO_5034917716" evidence="17">
    <location>
        <begin position="21"/>
        <end position="979"/>
    </location>
</feature>
<evidence type="ECO:0000256" key="5">
    <source>
        <dbReference type="ARBA" id="ARBA00022837"/>
    </source>
</evidence>
<gene>
    <name evidence="20" type="primary">LOC111133043</name>
</gene>
<dbReference type="GO" id="GO:0007156">
    <property type="term" value="P:homophilic cell adhesion via plasma membrane adhesion molecules"/>
    <property type="evidence" value="ECO:0007669"/>
    <property type="project" value="InterPro"/>
</dbReference>
<evidence type="ECO:0000313" key="20">
    <source>
        <dbReference type="RefSeq" id="XP_022336802.1"/>
    </source>
</evidence>
<comment type="similarity">
    <text evidence="13">Belongs to the calsyntenin family.</text>
</comment>
<evidence type="ECO:0000256" key="10">
    <source>
        <dbReference type="ARBA" id="ARBA00023180"/>
    </source>
</evidence>
<feature type="domain" description="Cadherin" evidence="18">
    <location>
        <begin position="47"/>
        <end position="154"/>
    </location>
</feature>
<keyword evidence="3 17" id="KW-0732">Signal</keyword>
<evidence type="ECO:0000256" key="8">
    <source>
        <dbReference type="ARBA" id="ARBA00023018"/>
    </source>
</evidence>
<dbReference type="InterPro" id="IPR015919">
    <property type="entry name" value="Cadherin-like_sf"/>
</dbReference>
<dbReference type="GO" id="GO:0009986">
    <property type="term" value="C:cell surface"/>
    <property type="evidence" value="ECO:0007669"/>
    <property type="project" value="TreeGrafter"/>
</dbReference>
<dbReference type="PANTHER" id="PTHR14139:SF2">
    <property type="entry name" value="CALSYNTENIN-1"/>
    <property type="match status" value="1"/>
</dbReference>
<dbReference type="PROSITE" id="PS50268">
    <property type="entry name" value="CADHERIN_2"/>
    <property type="match status" value="2"/>
</dbReference>
<keyword evidence="9 16" id="KW-0472">Membrane</keyword>
<keyword evidence="2 16" id="KW-0812">Transmembrane</keyword>
<evidence type="ECO:0000256" key="9">
    <source>
        <dbReference type="ARBA" id="ARBA00023136"/>
    </source>
</evidence>
<organism evidence="19 20">
    <name type="scientific">Crassostrea virginica</name>
    <name type="common">Eastern oyster</name>
    <dbReference type="NCBI Taxonomy" id="6565"/>
    <lineage>
        <taxon>Eukaryota</taxon>
        <taxon>Metazoa</taxon>
        <taxon>Spiralia</taxon>
        <taxon>Lophotrochozoa</taxon>
        <taxon>Mollusca</taxon>
        <taxon>Bivalvia</taxon>
        <taxon>Autobranchia</taxon>
        <taxon>Pteriomorphia</taxon>
        <taxon>Ostreida</taxon>
        <taxon>Ostreoidea</taxon>
        <taxon>Ostreidae</taxon>
        <taxon>Crassostrea</taxon>
    </lineage>
</organism>
<keyword evidence="10" id="KW-0325">Glycoprotein</keyword>
<dbReference type="RefSeq" id="XP_022336802.1">
    <property type="nucleotide sequence ID" value="XM_022481094.1"/>
</dbReference>
<feature type="compositionally biased region" description="Acidic residues" evidence="15">
    <location>
        <begin position="945"/>
        <end position="966"/>
    </location>
</feature>
<feature type="signal peptide" evidence="17">
    <location>
        <begin position="1"/>
        <end position="20"/>
    </location>
</feature>
<dbReference type="Gene3D" id="2.60.40.60">
    <property type="entry name" value="Cadherins"/>
    <property type="match status" value="2"/>
</dbReference>
<evidence type="ECO:0000256" key="7">
    <source>
        <dbReference type="ARBA" id="ARBA00022989"/>
    </source>
</evidence>
<reference evidence="20" key="1">
    <citation type="submission" date="2025-08" db="UniProtKB">
        <authorList>
            <consortium name="RefSeq"/>
        </authorList>
    </citation>
    <scope>IDENTIFICATION</scope>
    <source>
        <tissue evidence="20">Whole sample</tissue>
    </source>
</reference>
<evidence type="ECO:0000256" key="6">
    <source>
        <dbReference type="ARBA" id="ARBA00022889"/>
    </source>
</evidence>
<keyword evidence="11" id="KW-0628">Postsynaptic cell membrane</keyword>
<evidence type="ECO:0000313" key="19">
    <source>
        <dbReference type="Proteomes" id="UP000694844"/>
    </source>
</evidence>